<dbReference type="PROSITE" id="PS50090">
    <property type="entry name" value="MYB_LIKE"/>
    <property type="match status" value="2"/>
</dbReference>
<evidence type="ECO:0000313" key="10">
    <source>
        <dbReference type="EMBL" id="GBF98395.1"/>
    </source>
</evidence>
<keyword evidence="6" id="KW-0539">Nucleus</keyword>
<evidence type="ECO:0000256" key="3">
    <source>
        <dbReference type="ARBA" id="ARBA00023015"/>
    </source>
</evidence>
<name>A0A2V0PMT6_9CHLO</name>
<dbReference type="FunFam" id="1.10.10.60:FF:000060">
    <property type="entry name" value="MYB transcription factor"/>
    <property type="match status" value="1"/>
</dbReference>
<keyword evidence="4" id="KW-0238">DNA-binding</keyword>
<feature type="region of interest" description="Disordered" evidence="7">
    <location>
        <begin position="142"/>
        <end position="164"/>
    </location>
</feature>
<dbReference type="GO" id="GO:0000981">
    <property type="term" value="F:DNA-binding transcription factor activity, RNA polymerase II-specific"/>
    <property type="evidence" value="ECO:0007669"/>
    <property type="project" value="TreeGrafter"/>
</dbReference>
<evidence type="ECO:0000256" key="7">
    <source>
        <dbReference type="SAM" id="MobiDB-lite"/>
    </source>
</evidence>
<dbReference type="AlphaFoldDB" id="A0A2V0PMT6"/>
<proteinExistence type="predicted"/>
<dbReference type="InterPro" id="IPR017930">
    <property type="entry name" value="Myb_dom"/>
</dbReference>
<accession>A0A2V0PMT6</accession>
<dbReference type="EMBL" id="BDRX01000123">
    <property type="protein sequence ID" value="GBF98395.1"/>
    <property type="molecule type" value="Genomic_DNA"/>
</dbReference>
<evidence type="ECO:0000259" key="8">
    <source>
        <dbReference type="PROSITE" id="PS50090"/>
    </source>
</evidence>
<gene>
    <name evidence="10" type="ORF">Rsub_10790</name>
</gene>
<dbReference type="Proteomes" id="UP000247498">
    <property type="component" value="Unassembled WGS sequence"/>
</dbReference>
<comment type="subcellular location">
    <subcellularLocation>
        <location evidence="1">Nucleus</location>
    </subcellularLocation>
</comment>
<organism evidence="10 11">
    <name type="scientific">Raphidocelis subcapitata</name>
    <dbReference type="NCBI Taxonomy" id="307507"/>
    <lineage>
        <taxon>Eukaryota</taxon>
        <taxon>Viridiplantae</taxon>
        <taxon>Chlorophyta</taxon>
        <taxon>core chlorophytes</taxon>
        <taxon>Chlorophyceae</taxon>
        <taxon>CS clade</taxon>
        <taxon>Sphaeropleales</taxon>
        <taxon>Selenastraceae</taxon>
        <taxon>Raphidocelis</taxon>
    </lineage>
</organism>
<comment type="caution">
    <text evidence="10">The sequence shown here is derived from an EMBL/GenBank/DDBJ whole genome shotgun (WGS) entry which is preliminary data.</text>
</comment>
<dbReference type="PANTHER" id="PTHR45614">
    <property type="entry name" value="MYB PROTEIN-RELATED"/>
    <property type="match status" value="1"/>
</dbReference>
<sequence length="516" mass="51517">MSDDFKKGAWTPEEDVLLKRLVDQLGPARWSIVAERIPGRSGKSCRLRWHNHLSPAVKKAPFSEYEDAVILKAHDIHGNKWSVIAKLLPGRTDNAVKNRWNSTLKRKAGTASLRNRFMAKGITLEMLLTQYAHHANDNSPPGFVPRCAGDGSPTDSGDSASDDLDGCGRGDGGYDDDGCSRGAGAAYACYGAPPLAGFPHCHFSSLPHLQHLQHLAPPPQPCGSLGTGVSAGTAAYCSGGGGGDYEYAAGEEGDCDAFDLDCWDSPGPRATGVSQYDEAGAGDSIETLLEEFAAAGAAAAAAAAGAAAAGVGAAAAGAGLDALCGGADAGDAFAAAAAAADDAPWPALRPVATACGGGEASAKRDLAASLSGSADGGAGSPLKRLRLGGGGAGGGGCDDGFGPAPGDDELPICYADQRAAAGDALAADALVRDAAGPSAGAQQPQPQPQPRRAPPSVAVACEWSDPPAPAYGSAATPGFAGGAPLDLLCALPPSVRGCLVDAAALYLANEAAGLVA</sequence>
<dbReference type="Gene3D" id="1.10.10.60">
    <property type="entry name" value="Homeodomain-like"/>
    <property type="match status" value="2"/>
</dbReference>
<feature type="region of interest" description="Disordered" evidence="7">
    <location>
        <begin position="435"/>
        <end position="456"/>
    </location>
</feature>
<dbReference type="Pfam" id="PF00249">
    <property type="entry name" value="Myb_DNA-binding"/>
    <property type="match status" value="2"/>
</dbReference>
<feature type="domain" description="Myb-like" evidence="8">
    <location>
        <begin position="2"/>
        <end position="53"/>
    </location>
</feature>
<evidence type="ECO:0000256" key="6">
    <source>
        <dbReference type="ARBA" id="ARBA00023242"/>
    </source>
</evidence>
<dbReference type="InterPro" id="IPR001005">
    <property type="entry name" value="SANT/Myb"/>
</dbReference>
<evidence type="ECO:0000313" key="11">
    <source>
        <dbReference type="Proteomes" id="UP000247498"/>
    </source>
</evidence>
<dbReference type="InterPro" id="IPR009057">
    <property type="entry name" value="Homeodomain-like_sf"/>
</dbReference>
<keyword evidence="3" id="KW-0805">Transcription regulation</keyword>
<evidence type="ECO:0000259" key="9">
    <source>
        <dbReference type="PROSITE" id="PS51294"/>
    </source>
</evidence>
<dbReference type="CDD" id="cd00167">
    <property type="entry name" value="SANT"/>
    <property type="match status" value="2"/>
</dbReference>
<dbReference type="SUPFAM" id="SSF46689">
    <property type="entry name" value="Homeodomain-like"/>
    <property type="match status" value="1"/>
</dbReference>
<dbReference type="SMART" id="SM00717">
    <property type="entry name" value="SANT"/>
    <property type="match status" value="2"/>
</dbReference>
<feature type="compositionally biased region" description="Low complexity" evidence="7">
    <location>
        <begin position="435"/>
        <end position="444"/>
    </location>
</feature>
<dbReference type="PROSITE" id="PS51294">
    <property type="entry name" value="HTH_MYB"/>
    <property type="match status" value="2"/>
</dbReference>
<feature type="domain" description="Myb-like" evidence="8">
    <location>
        <begin position="54"/>
        <end position="104"/>
    </location>
</feature>
<evidence type="ECO:0000256" key="4">
    <source>
        <dbReference type="ARBA" id="ARBA00023125"/>
    </source>
</evidence>
<dbReference type="GO" id="GO:0000978">
    <property type="term" value="F:RNA polymerase II cis-regulatory region sequence-specific DNA binding"/>
    <property type="evidence" value="ECO:0007669"/>
    <property type="project" value="TreeGrafter"/>
</dbReference>
<keyword evidence="5" id="KW-0804">Transcription</keyword>
<keyword evidence="2" id="KW-0677">Repeat</keyword>
<dbReference type="InParanoid" id="A0A2V0PMT6"/>
<feature type="domain" description="HTH myb-type" evidence="9">
    <location>
        <begin position="2"/>
        <end position="57"/>
    </location>
</feature>
<dbReference type="OrthoDB" id="2143914at2759"/>
<dbReference type="STRING" id="307507.A0A2V0PMT6"/>
<evidence type="ECO:0000256" key="5">
    <source>
        <dbReference type="ARBA" id="ARBA00023163"/>
    </source>
</evidence>
<protein>
    <recommendedName>
        <fullName evidence="12">Transcription factor</fullName>
    </recommendedName>
</protein>
<keyword evidence="11" id="KW-1185">Reference proteome</keyword>
<dbReference type="GO" id="GO:0005634">
    <property type="term" value="C:nucleus"/>
    <property type="evidence" value="ECO:0007669"/>
    <property type="project" value="UniProtKB-SubCell"/>
</dbReference>
<evidence type="ECO:0000256" key="1">
    <source>
        <dbReference type="ARBA" id="ARBA00004123"/>
    </source>
</evidence>
<evidence type="ECO:0000256" key="2">
    <source>
        <dbReference type="ARBA" id="ARBA00022737"/>
    </source>
</evidence>
<feature type="domain" description="HTH myb-type" evidence="9">
    <location>
        <begin position="58"/>
        <end position="108"/>
    </location>
</feature>
<dbReference type="InterPro" id="IPR050560">
    <property type="entry name" value="MYB_TF"/>
</dbReference>
<evidence type="ECO:0008006" key="12">
    <source>
        <dbReference type="Google" id="ProtNLM"/>
    </source>
</evidence>
<dbReference type="PANTHER" id="PTHR45614:SF229">
    <property type="entry name" value="MYB TRANSCRIPTION FACTOR-LIKE PROTEIN-RELATED"/>
    <property type="match status" value="1"/>
</dbReference>
<reference evidence="10 11" key="1">
    <citation type="journal article" date="2018" name="Sci. Rep.">
        <title>Raphidocelis subcapitata (=Pseudokirchneriella subcapitata) provides an insight into genome evolution and environmental adaptations in the Sphaeropleales.</title>
        <authorList>
            <person name="Suzuki S."/>
            <person name="Yamaguchi H."/>
            <person name="Nakajima N."/>
            <person name="Kawachi M."/>
        </authorList>
    </citation>
    <scope>NUCLEOTIDE SEQUENCE [LARGE SCALE GENOMIC DNA]</scope>
    <source>
        <strain evidence="10 11">NIES-35</strain>
    </source>
</reference>